<dbReference type="Proteomes" id="UP000060487">
    <property type="component" value="Unassembled WGS sequence"/>
</dbReference>
<comment type="caution">
    <text evidence="2">The sequence shown here is derived from an EMBL/GenBank/DDBJ whole genome shotgun (WGS) entry which is preliminary data.</text>
</comment>
<feature type="transmembrane region" description="Helical" evidence="1">
    <location>
        <begin position="127"/>
        <end position="146"/>
    </location>
</feature>
<keyword evidence="1" id="KW-0812">Transmembrane</keyword>
<organism evidence="2 3">
    <name type="scientific">Candidatus Magnetominusculus xianensis</name>
    <dbReference type="NCBI Taxonomy" id="1748249"/>
    <lineage>
        <taxon>Bacteria</taxon>
        <taxon>Pseudomonadati</taxon>
        <taxon>Nitrospirota</taxon>
        <taxon>Nitrospiria</taxon>
        <taxon>Nitrospirales</taxon>
        <taxon>Nitrospiraceae</taxon>
        <taxon>Candidatus Magnetominusculus</taxon>
    </lineage>
</organism>
<reference evidence="2 3" key="1">
    <citation type="submission" date="2015-11" db="EMBL/GenBank/DDBJ databases">
        <authorList>
            <person name="Lin W."/>
        </authorList>
    </citation>
    <scope>NUCLEOTIDE SEQUENCE [LARGE SCALE GENOMIC DNA]</scope>
    <source>
        <strain evidence="2 3">HCH-1</strain>
    </source>
</reference>
<evidence type="ECO:0000256" key="1">
    <source>
        <dbReference type="SAM" id="Phobius"/>
    </source>
</evidence>
<protein>
    <submittedName>
        <fullName evidence="2">Uncharacterized protein</fullName>
    </submittedName>
</protein>
<dbReference type="EMBL" id="LNQR01000091">
    <property type="protein sequence ID" value="KWT82062.1"/>
    <property type="molecule type" value="Genomic_DNA"/>
</dbReference>
<proteinExistence type="predicted"/>
<feature type="transmembrane region" description="Helical" evidence="1">
    <location>
        <begin position="57"/>
        <end position="81"/>
    </location>
</feature>
<gene>
    <name evidence="2" type="ORF">ASN18_2548</name>
</gene>
<accession>A0ABR5SCS2</accession>
<feature type="transmembrane region" description="Helical" evidence="1">
    <location>
        <begin position="102"/>
        <end position="121"/>
    </location>
</feature>
<evidence type="ECO:0000313" key="2">
    <source>
        <dbReference type="EMBL" id="KWT82062.1"/>
    </source>
</evidence>
<keyword evidence="1" id="KW-0472">Membrane</keyword>
<feature type="transmembrane region" description="Helical" evidence="1">
    <location>
        <begin position="193"/>
        <end position="214"/>
    </location>
</feature>
<sequence>MIFFESLNAVRKNIVIITPTIIASIIVLIATSIIIGSDLATIDETNLEKTILVVAPRLFMISALNYFLQALSHCVTIAMAIEIENNRMCNVFDSSLTVLKRIGRILPASILILIFLTAGLMLLILPALYVCFAFMLTFIIIMNEDITPAMAMMKSYRAMKDNYSRSIVLFFFLSSLWITVSIINLLLGQLHYFGVISSLFLSGLFMAFATITLLKFYRILEPNNIPLSSND</sequence>
<feature type="transmembrane region" description="Helical" evidence="1">
    <location>
        <begin position="14"/>
        <end position="37"/>
    </location>
</feature>
<keyword evidence="3" id="KW-1185">Reference proteome</keyword>
<keyword evidence="1" id="KW-1133">Transmembrane helix</keyword>
<evidence type="ECO:0000313" key="3">
    <source>
        <dbReference type="Proteomes" id="UP000060487"/>
    </source>
</evidence>
<name>A0ABR5SCS2_9BACT</name>
<feature type="transmembrane region" description="Helical" evidence="1">
    <location>
        <begin position="167"/>
        <end position="187"/>
    </location>
</feature>